<dbReference type="SUPFAM" id="SSF53098">
    <property type="entry name" value="Ribonuclease H-like"/>
    <property type="match status" value="1"/>
</dbReference>
<reference evidence="2" key="2">
    <citation type="submission" date="2021-12" db="EMBL/GenBank/DDBJ databases">
        <title>Resequencing data analysis of finger millet.</title>
        <authorList>
            <person name="Hatakeyama M."/>
            <person name="Aluri S."/>
            <person name="Balachadran M.T."/>
            <person name="Sivarajan S.R."/>
            <person name="Poveda L."/>
            <person name="Shimizu-Inatsugi R."/>
            <person name="Schlapbach R."/>
            <person name="Sreeman S.M."/>
            <person name="Shimizu K.K."/>
        </authorList>
    </citation>
    <scope>NUCLEOTIDE SEQUENCE</scope>
</reference>
<accession>A0AAV5D6Y3</accession>
<sequence>MIWLADMDTPCLHLIYDMWNSMIEKMKKEIQQWEGKEPNEISDLYSVIHEILVFRWTKGNNPLYCIAHSLNPRYYNREWLDQGTGRVPPHKDREVSRMRMTCFGPQELAQVKEEYAKFSSCSDEFSNHDAINDRYTASPWAWWSSYGQDAPLLMNLANKLLIQLASSSCYERNWSTYSFIHSVKRNALTPERVEDLVFVHSNLIHLSRRSDAYKQGETRMWDVEGDSFGSLSDVGILKVANLSLDEPELQVVSFGDLEIASSVQVTEDDDE</sequence>
<protein>
    <recommendedName>
        <fullName evidence="1">HAT C-terminal dimerisation domain-containing protein</fullName>
    </recommendedName>
</protein>
<dbReference type="GO" id="GO:0046983">
    <property type="term" value="F:protein dimerization activity"/>
    <property type="evidence" value="ECO:0007669"/>
    <property type="project" value="InterPro"/>
</dbReference>
<proteinExistence type="predicted"/>
<comment type="caution">
    <text evidence="2">The sequence shown here is derived from an EMBL/GenBank/DDBJ whole genome shotgun (WGS) entry which is preliminary data.</text>
</comment>
<evidence type="ECO:0000259" key="1">
    <source>
        <dbReference type="Pfam" id="PF05699"/>
    </source>
</evidence>
<name>A0AAV5D6Y3_ELECO</name>
<dbReference type="InterPro" id="IPR008906">
    <property type="entry name" value="HATC_C_dom"/>
</dbReference>
<dbReference type="Pfam" id="PF05699">
    <property type="entry name" value="Dimer_Tnp_hAT"/>
    <property type="match status" value="1"/>
</dbReference>
<gene>
    <name evidence="2" type="primary">ga23730</name>
    <name evidence="2" type="ORF">PR202_ga23730</name>
</gene>
<dbReference type="Proteomes" id="UP001054889">
    <property type="component" value="Unassembled WGS sequence"/>
</dbReference>
<reference evidence="2" key="1">
    <citation type="journal article" date="2018" name="DNA Res.">
        <title>Multiple hybrid de novo genome assembly of finger millet, an orphan allotetraploid crop.</title>
        <authorList>
            <person name="Hatakeyama M."/>
            <person name="Aluri S."/>
            <person name="Balachadran M.T."/>
            <person name="Sivarajan S.R."/>
            <person name="Patrignani A."/>
            <person name="Gruter S."/>
            <person name="Poveda L."/>
            <person name="Shimizu-Inatsugi R."/>
            <person name="Baeten J."/>
            <person name="Francoijs K.J."/>
            <person name="Nataraja K.N."/>
            <person name="Reddy Y.A.N."/>
            <person name="Phadnis S."/>
            <person name="Ravikumar R.L."/>
            <person name="Schlapbach R."/>
            <person name="Sreeman S.M."/>
            <person name="Shimizu K.K."/>
        </authorList>
    </citation>
    <scope>NUCLEOTIDE SEQUENCE</scope>
</reference>
<feature type="domain" description="HAT C-terminal dimerisation" evidence="1">
    <location>
        <begin position="130"/>
        <end position="203"/>
    </location>
</feature>
<keyword evidence="3" id="KW-1185">Reference proteome</keyword>
<dbReference type="AlphaFoldDB" id="A0AAV5D6Y3"/>
<dbReference type="InterPro" id="IPR012337">
    <property type="entry name" value="RNaseH-like_sf"/>
</dbReference>
<dbReference type="EMBL" id="BQKI01000012">
    <property type="protein sequence ID" value="GJN06045.1"/>
    <property type="molecule type" value="Genomic_DNA"/>
</dbReference>
<evidence type="ECO:0000313" key="2">
    <source>
        <dbReference type="EMBL" id="GJN06045.1"/>
    </source>
</evidence>
<organism evidence="2 3">
    <name type="scientific">Eleusine coracana subsp. coracana</name>
    <dbReference type="NCBI Taxonomy" id="191504"/>
    <lineage>
        <taxon>Eukaryota</taxon>
        <taxon>Viridiplantae</taxon>
        <taxon>Streptophyta</taxon>
        <taxon>Embryophyta</taxon>
        <taxon>Tracheophyta</taxon>
        <taxon>Spermatophyta</taxon>
        <taxon>Magnoliopsida</taxon>
        <taxon>Liliopsida</taxon>
        <taxon>Poales</taxon>
        <taxon>Poaceae</taxon>
        <taxon>PACMAD clade</taxon>
        <taxon>Chloridoideae</taxon>
        <taxon>Cynodonteae</taxon>
        <taxon>Eleusininae</taxon>
        <taxon>Eleusine</taxon>
    </lineage>
</organism>
<evidence type="ECO:0000313" key="3">
    <source>
        <dbReference type="Proteomes" id="UP001054889"/>
    </source>
</evidence>